<dbReference type="AlphaFoldDB" id="A0A0L0H9T5"/>
<dbReference type="GO" id="GO:0046488">
    <property type="term" value="P:phosphatidylinositol metabolic process"/>
    <property type="evidence" value="ECO:0007669"/>
    <property type="project" value="EnsemblFungi"/>
</dbReference>
<keyword evidence="11 16" id="KW-1133">Transmembrane helix</keyword>
<feature type="region of interest" description="Disordered" evidence="18">
    <location>
        <begin position="1"/>
        <end position="71"/>
    </location>
</feature>
<sequence length="474" mass="53166">MAKHKRKTSTQATPQSGGSDTSADTVPNSTAPTVTIGHKRRLTPPGSGIPTPTDVTPVPGTPVERRPVKSDGPSGVVLLADESSSKKWRNAAVRTLWTFVMIFAFLGILLAGHAYVVLFVVVLQVLVYKEVIYIGVSPARDRKLPWNRFFHWYFLMATNYFLYGETLIERFKPYFYVDAFLMPLATHHRFISFCLYTLGVVLFVINLKKGHYKFQFSQFGWTHMVLLIVVCQSHFIINNIFEGLIWFLLPAALVICNDIAAYVFGFFFGRTPLIALSPKKTWEGFLGALFSTVVFGWFFSGYLSQFPYMYCPVRDFKTSSLSGIQCVPNPVFVLKDYRLPPMLSGLLRFVLPFAGVPFRTVSFYPMQLHSLAMAIFASVVAPFGGFFASGFKRAFKIKDFGDSIPGHGGITDRMDCQFLMGLFSYMYFKSFIGAYEGVTVGSVLELAVQSLKEAELVELVGKLREFLDGQGIEL</sequence>
<dbReference type="eggNOG" id="KOG1440">
    <property type="taxonomic scope" value="Eukaryota"/>
</dbReference>
<feature type="transmembrane region" description="Helical" evidence="16">
    <location>
        <begin position="281"/>
        <end position="299"/>
    </location>
</feature>
<evidence type="ECO:0000256" key="2">
    <source>
        <dbReference type="ARBA" id="ARBA00004141"/>
    </source>
</evidence>
<dbReference type="OrthoDB" id="10260889at2759"/>
<feature type="transmembrane region" description="Helical" evidence="16">
    <location>
        <begin position="116"/>
        <end position="137"/>
    </location>
</feature>
<evidence type="ECO:0000256" key="16">
    <source>
        <dbReference type="PIRNR" id="PIRNR018269"/>
    </source>
</evidence>
<dbReference type="UniPathway" id="UPA00557">
    <property type="reaction ID" value="UER00614"/>
</dbReference>
<feature type="transmembrane region" description="Helical" evidence="16">
    <location>
        <begin position="149"/>
        <end position="168"/>
    </location>
</feature>
<dbReference type="InterPro" id="IPR000374">
    <property type="entry name" value="PC_trans"/>
</dbReference>
<dbReference type="GeneID" id="27690369"/>
<dbReference type="PIRSF" id="PIRSF018269">
    <property type="entry name" value="PC_trans_euk"/>
    <property type="match status" value="1"/>
</dbReference>
<gene>
    <name evidence="19" type="ORF">SPPG_07126</name>
</gene>
<comment type="subcellular location">
    <subcellularLocation>
        <location evidence="2">Membrane</location>
        <topology evidence="2">Multi-pass membrane protein</topology>
    </subcellularLocation>
</comment>
<dbReference type="PANTHER" id="PTHR13773">
    <property type="entry name" value="PHOSPHATIDATE CYTIDYLYLTRANSFERASE"/>
    <property type="match status" value="1"/>
</dbReference>
<keyword evidence="12 16" id="KW-0443">Lipid metabolism</keyword>
<dbReference type="GO" id="GO:0004605">
    <property type="term" value="F:phosphatidate cytidylyltransferase activity"/>
    <property type="evidence" value="ECO:0007669"/>
    <property type="project" value="UniProtKB-UniRule"/>
</dbReference>
<feature type="transmembrane region" description="Helical" evidence="16">
    <location>
        <begin position="368"/>
        <end position="388"/>
    </location>
</feature>
<dbReference type="VEuPathDB" id="FungiDB:SPPG_07126"/>
<comment type="catalytic activity">
    <reaction evidence="1 16 17">
        <text>a 1,2-diacyl-sn-glycero-3-phosphate + CTP + H(+) = a CDP-1,2-diacyl-sn-glycerol + diphosphate</text>
        <dbReference type="Rhea" id="RHEA:16229"/>
        <dbReference type="ChEBI" id="CHEBI:15378"/>
        <dbReference type="ChEBI" id="CHEBI:33019"/>
        <dbReference type="ChEBI" id="CHEBI:37563"/>
        <dbReference type="ChEBI" id="CHEBI:58332"/>
        <dbReference type="ChEBI" id="CHEBI:58608"/>
        <dbReference type="EC" id="2.7.7.41"/>
    </reaction>
</comment>
<evidence type="ECO:0000256" key="1">
    <source>
        <dbReference type="ARBA" id="ARBA00001698"/>
    </source>
</evidence>
<reference evidence="19 20" key="1">
    <citation type="submission" date="2009-08" db="EMBL/GenBank/DDBJ databases">
        <title>The Genome Sequence of Spizellomyces punctatus strain DAOM BR117.</title>
        <authorList>
            <consortium name="The Broad Institute Genome Sequencing Platform"/>
            <person name="Russ C."/>
            <person name="Cuomo C."/>
            <person name="Shea T."/>
            <person name="Young S.K."/>
            <person name="Zeng Q."/>
            <person name="Koehrsen M."/>
            <person name="Haas B."/>
            <person name="Borodovsky M."/>
            <person name="Guigo R."/>
            <person name="Alvarado L."/>
            <person name="Berlin A."/>
            <person name="Bochicchio J."/>
            <person name="Borenstein D."/>
            <person name="Chapman S."/>
            <person name="Chen Z."/>
            <person name="Engels R."/>
            <person name="Freedman E."/>
            <person name="Gellesch M."/>
            <person name="Goldberg J."/>
            <person name="Griggs A."/>
            <person name="Gujja S."/>
            <person name="Heiman D."/>
            <person name="Hepburn T."/>
            <person name="Howarth C."/>
            <person name="Jen D."/>
            <person name="Larson L."/>
            <person name="Lewis B."/>
            <person name="Mehta T."/>
            <person name="Park D."/>
            <person name="Pearson M."/>
            <person name="Roberts A."/>
            <person name="Saif S."/>
            <person name="Shenoy N."/>
            <person name="Sisk P."/>
            <person name="Stolte C."/>
            <person name="Sykes S."/>
            <person name="Thomson T."/>
            <person name="Walk T."/>
            <person name="White J."/>
            <person name="Yandava C."/>
            <person name="Burger G."/>
            <person name="Gray M.W."/>
            <person name="Holland P.W.H."/>
            <person name="King N."/>
            <person name="Lang F.B.F."/>
            <person name="Roger A.J."/>
            <person name="Ruiz-Trillo I."/>
            <person name="Lander E."/>
            <person name="Nusbaum C."/>
        </authorList>
    </citation>
    <scope>NUCLEOTIDE SEQUENCE [LARGE SCALE GENOMIC DNA]</scope>
    <source>
        <strain evidence="19 20">DAOM BR117</strain>
    </source>
</reference>
<keyword evidence="14 16" id="KW-0594">Phospholipid biosynthesis</keyword>
<feature type="transmembrane region" description="Helical" evidence="16">
    <location>
        <begin position="91"/>
        <end position="110"/>
    </location>
</feature>
<evidence type="ECO:0000256" key="18">
    <source>
        <dbReference type="SAM" id="MobiDB-lite"/>
    </source>
</evidence>
<evidence type="ECO:0000256" key="11">
    <source>
        <dbReference type="ARBA" id="ARBA00022989"/>
    </source>
</evidence>
<organism evidence="19 20">
    <name type="scientific">Spizellomyces punctatus (strain DAOM BR117)</name>
    <dbReference type="NCBI Taxonomy" id="645134"/>
    <lineage>
        <taxon>Eukaryota</taxon>
        <taxon>Fungi</taxon>
        <taxon>Fungi incertae sedis</taxon>
        <taxon>Chytridiomycota</taxon>
        <taxon>Chytridiomycota incertae sedis</taxon>
        <taxon>Chytridiomycetes</taxon>
        <taxon>Spizellomycetales</taxon>
        <taxon>Spizellomycetaceae</taxon>
        <taxon>Spizellomyces</taxon>
    </lineage>
</organism>
<dbReference type="Pfam" id="PF01148">
    <property type="entry name" value="CTP_transf_1"/>
    <property type="match status" value="1"/>
</dbReference>
<evidence type="ECO:0000256" key="8">
    <source>
        <dbReference type="ARBA" id="ARBA00022679"/>
    </source>
</evidence>
<evidence type="ECO:0000256" key="7">
    <source>
        <dbReference type="ARBA" id="ARBA00022516"/>
    </source>
</evidence>
<proteinExistence type="inferred from homology"/>
<keyword evidence="8 16" id="KW-0808">Transferase</keyword>
<dbReference type="PANTHER" id="PTHR13773:SF8">
    <property type="entry name" value="PHOSPHATIDATE CYTIDYLYLTRANSFERASE, PHOTORECEPTOR-SPECIFIC"/>
    <property type="match status" value="1"/>
</dbReference>
<evidence type="ECO:0000256" key="15">
    <source>
        <dbReference type="ARBA" id="ARBA00023264"/>
    </source>
</evidence>
<accession>A0A0L0H9T5</accession>
<dbReference type="GO" id="GO:0005789">
    <property type="term" value="C:endoplasmic reticulum membrane"/>
    <property type="evidence" value="ECO:0007669"/>
    <property type="project" value="TreeGrafter"/>
</dbReference>
<evidence type="ECO:0000256" key="13">
    <source>
        <dbReference type="ARBA" id="ARBA00023136"/>
    </source>
</evidence>
<evidence type="ECO:0000256" key="17">
    <source>
        <dbReference type="RuleBase" id="RU003938"/>
    </source>
</evidence>
<keyword evidence="7 16" id="KW-0444">Lipid biosynthesis</keyword>
<keyword evidence="13 16" id="KW-0472">Membrane</keyword>
<comment type="pathway">
    <text evidence="4">Lipid metabolism.</text>
</comment>
<feature type="compositionally biased region" description="Polar residues" evidence="18">
    <location>
        <begin position="9"/>
        <end position="33"/>
    </location>
</feature>
<keyword evidence="20" id="KW-1185">Reference proteome</keyword>
<dbReference type="PROSITE" id="PS01315">
    <property type="entry name" value="CDS"/>
    <property type="match status" value="1"/>
</dbReference>
<keyword evidence="10 16" id="KW-0548">Nucleotidyltransferase</keyword>
<dbReference type="GO" id="GO:0006658">
    <property type="term" value="P:phosphatidylserine metabolic process"/>
    <property type="evidence" value="ECO:0007669"/>
    <property type="project" value="EnsemblFungi"/>
</dbReference>
<keyword evidence="9 16" id="KW-0812">Transmembrane</keyword>
<evidence type="ECO:0000256" key="9">
    <source>
        <dbReference type="ARBA" id="ARBA00022692"/>
    </source>
</evidence>
<feature type="transmembrane region" description="Helical" evidence="16">
    <location>
        <begin position="243"/>
        <end position="269"/>
    </location>
</feature>
<dbReference type="InParanoid" id="A0A0L0H9T5"/>
<dbReference type="FunCoup" id="A0A0L0H9T5">
    <property type="interactions" value="436"/>
</dbReference>
<dbReference type="EMBL" id="KQ257463">
    <property type="protein sequence ID" value="KNC97659.1"/>
    <property type="molecule type" value="Genomic_DNA"/>
</dbReference>
<comment type="pathway">
    <text evidence="3 16 17">Phospholipid metabolism; CDP-diacylglycerol biosynthesis; CDP-diacylglycerol from sn-glycerol 3-phosphate: step 3/3.</text>
</comment>
<evidence type="ECO:0000256" key="14">
    <source>
        <dbReference type="ARBA" id="ARBA00023209"/>
    </source>
</evidence>
<name>A0A0L0H9T5_SPIPD</name>
<evidence type="ECO:0000256" key="3">
    <source>
        <dbReference type="ARBA" id="ARBA00005119"/>
    </source>
</evidence>
<dbReference type="Proteomes" id="UP000053201">
    <property type="component" value="Unassembled WGS sequence"/>
</dbReference>
<feature type="transmembrane region" description="Helical" evidence="16">
    <location>
        <begin position="219"/>
        <end position="237"/>
    </location>
</feature>
<dbReference type="GO" id="GO:0016024">
    <property type="term" value="P:CDP-diacylglycerol biosynthetic process"/>
    <property type="evidence" value="ECO:0007669"/>
    <property type="project" value="UniProtKB-UniRule"/>
</dbReference>
<evidence type="ECO:0000256" key="4">
    <source>
        <dbReference type="ARBA" id="ARBA00005189"/>
    </source>
</evidence>
<evidence type="ECO:0000256" key="12">
    <source>
        <dbReference type="ARBA" id="ARBA00023098"/>
    </source>
</evidence>
<dbReference type="RefSeq" id="XP_016605699.1">
    <property type="nucleotide sequence ID" value="XM_016755303.1"/>
</dbReference>
<evidence type="ECO:0000313" key="20">
    <source>
        <dbReference type="Proteomes" id="UP000053201"/>
    </source>
</evidence>
<evidence type="ECO:0000256" key="10">
    <source>
        <dbReference type="ARBA" id="ARBA00022695"/>
    </source>
</evidence>
<evidence type="ECO:0000313" key="19">
    <source>
        <dbReference type="EMBL" id="KNC97659.1"/>
    </source>
</evidence>
<dbReference type="EC" id="2.7.7.41" evidence="6 16"/>
<feature type="transmembrane region" description="Helical" evidence="16">
    <location>
        <begin position="188"/>
        <end position="207"/>
    </location>
</feature>
<dbReference type="InterPro" id="IPR016720">
    <property type="entry name" value="PC_Trfase_euk"/>
</dbReference>
<keyword evidence="15 16" id="KW-1208">Phospholipid metabolism</keyword>
<comment type="similarity">
    <text evidence="5 16 17">Belongs to the CDS family.</text>
</comment>
<dbReference type="GO" id="GO:0070319">
    <property type="term" value="C:Golgi to plasma membrane transport vesicle"/>
    <property type="evidence" value="ECO:0007669"/>
    <property type="project" value="EnsemblFungi"/>
</dbReference>
<evidence type="ECO:0000256" key="6">
    <source>
        <dbReference type="ARBA" id="ARBA00012487"/>
    </source>
</evidence>
<evidence type="ECO:0000256" key="5">
    <source>
        <dbReference type="ARBA" id="ARBA00010185"/>
    </source>
</evidence>
<feature type="compositionally biased region" description="Low complexity" evidence="18">
    <location>
        <begin position="50"/>
        <end position="62"/>
    </location>
</feature>
<dbReference type="OMA" id="FFAYMYF"/>
<protein>
    <recommendedName>
        <fullName evidence="6 16">Phosphatidate cytidylyltransferase</fullName>
        <ecNumber evidence="6 16">2.7.7.41</ecNumber>
    </recommendedName>
</protein>
<dbReference type="STRING" id="645134.A0A0L0H9T5"/>